<dbReference type="EMBL" id="MHLU01000173">
    <property type="protein sequence ID" value="OGZ16485.1"/>
    <property type="molecule type" value="Genomic_DNA"/>
</dbReference>
<reference evidence="1 2" key="1">
    <citation type="journal article" date="2016" name="Nat. Commun.">
        <title>Thousands of microbial genomes shed light on interconnected biogeochemical processes in an aquifer system.</title>
        <authorList>
            <person name="Anantharaman K."/>
            <person name="Brown C.T."/>
            <person name="Hug L.A."/>
            <person name="Sharon I."/>
            <person name="Castelle C.J."/>
            <person name="Probst A.J."/>
            <person name="Thomas B.C."/>
            <person name="Singh A."/>
            <person name="Wilkins M.J."/>
            <person name="Karaoz U."/>
            <person name="Brodie E.L."/>
            <person name="Williams K.H."/>
            <person name="Hubbard S.S."/>
            <person name="Banfield J.F."/>
        </authorList>
    </citation>
    <scope>NUCLEOTIDE SEQUENCE [LARGE SCALE GENOMIC DNA]</scope>
</reference>
<dbReference type="AlphaFoldDB" id="A0A1G2DS49"/>
<gene>
    <name evidence="1" type="ORF">A2494_03955</name>
</gene>
<organism evidence="1 2">
    <name type="scientific">Candidatus Lloydbacteria bacterium RIFOXYC12_FULL_46_25</name>
    <dbReference type="NCBI Taxonomy" id="1798670"/>
    <lineage>
        <taxon>Bacteria</taxon>
        <taxon>Candidatus Lloydiibacteriota</taxon>
    </lineage>
</organism>
<name>A0A1G2DS49_9BACT</name>
<evidence type="ECO:0000313" key="2">
    <source>
        <dbReference type="Proteomes" id="UP000178106"/>
    </source>
</evidence>
<sequence>MPVPGKPSQDFIPIKDIRNGVMVLNNGDLRMMLMTSSLNFGLKSTDEQAAIIIQFQNFLNSLEYPVQIFIQSKRLDIRPYLQMLEEREKVQLIDAMKIQVHEYIGFIREFTGRTNIMSKTFFIVVPYSAGIKLGGSSGKNSGGLLGGLMGGGKKGATKKPSAEELQSFEEARIQLEQRVSIVEQGLGRCDIRTTRLGTEEITELFYKKFNPGELDASVA</sequence>
<dbReference type="Proteomes" id="UP000178106">
    <property type="component" value="Unassembled WGS sequence"/>
</dbReference>
<comment type="caution">
    <text evidence="1">The sequence shown here is derived from an EMBL/GenBank/DDBJ whole genome shotgun (WGS) entry which is preliminary data.</text>
</comment>
<protein>
    <submittedName>
        <fullName evidence="1">Uncharacterized protein</fullName>
    </submittedName>
</protein>
<evidence type="ECO:0000313" key="1">
    <source>
        <dbReference type="EMBL" id="OGZ16485.1"/>
    </source>
</evidence>
<accession>A0A1G2DS49</accession>
<proteinExistence type="predicted"/>